<accession>A0A921ST11</accession>
<reference evidence="1" key="2">
    <citation type="submission" date="2021-09" db="EMBL/GenBank/DDBJ databases">
        <authorList>
            <person name="Gilroy R."/>
        </authorList>
    </citation>
    <scope>NUCLEOTIDE SEQUENCE</scope>
    <source>
        <strain evidence="1">CHK179-5677</strain>
    </source>
</reference>
<dbReference type="AlphaFoldDB" id="A0A921ST11"/>
<name>A0A921ST11_9FIRM</name>
<gene>
    <name evidence="1" type="ORF">K8V01_08540</name>
</gene>
<sequence length="184" mass="21277">MEEIEELKRRLAEERPQAWDAFPDIGLYMDQIISYMPRQLIHFSDEDSLTSAMVNNYIKDGMLPRAEGKRYNRTHLAYLTAICALKQVLSVRDASRLIGAGVDFPEKDTRGLYEYFRRELDRALTETAESLDENLTEDRLPALALGLALRSYADKLACQRVLDIIQMKHPQPEREARSKEKSKK</sequence>
<evidence type="ECO:0000313" key="1">
    <source>
        <dbReference type="EMBL" id="HJG87053.1"/>
    </source>
</evidence>
<dbReference type="Pfam" id="PF08876">
    <property type="entry name" value="DUF1836"/>
    <property type="match status" value="1"/>
</dbReference>
<dbReference type="InterPro" id="IPR014975">
    <property type="entry name" value="DUF1836"/>
</dbReference>
<dbReference type="RefSeq" id="WP_295369125.1">
    <property type="nucleotide sequence ID" value="NZ_DYUC01000085.1"/>
</dbReference>
<dbReference type="PANTHER" id="PTHR40056">
    <property type="entry name" value="HYPOTHETICAL CYTOSOLIC PROTEIN"/>
    <property type="match status" value="1"/>
</dbReference>
<organism evidence="1 2">
    <name type="scientific">Pseudoflavonifractor capillosus</name>
    <dbReference type="NCBI Taxonomy" id="106588"/>
    <lineage>
        <taxon>Bacteria</taxon>
        <taxon>Bacillati</taxon>
        <taxon>Bacillota</taxon>
        <taxon>Clostridia</taxon>
        <taxon>Eubacteriales</taxon>
        <taxon>Oscillospiraceae</taxon>
        <taxon>Pseudoflavonifractor</taxon>
    </lineage>
</organism>
<reference evidence="1" key="1">
    <citation type="journal article" date="2021" name="PeerJ">
        <title>Extensive microbial diversity within the chicken gut microbiome revealed by metagenomics and culture.</title>
        <authorList>
            <person name="Gilroy R."/>
            <person name="Ravi A."/>
            <person name="Getino M."/>
            <person name="Pursley I."/>
            <person name="Horton D.L."/>
            <person name="Alikhan N.F."/>
            <person name="Baker D."/>
            <person name="Gharbi K."/>
            <person name="Hall N."/>
            <person name="Watson M."/>
            <person name="Adriaenssens E.M."/>
            <person name="Foster-Nyarko E."/>
            <person name="Jarju S."/>
            <person name="Secka A."/>
            <person name="Antonio M."/>
            <person name="Oren A."/>
            <person name="Chaudhuri R.R."/>
            <person name="La Ragione R."/>
            <person name="Hildebrand F."/>
            <person name="Pallen M.J."/>
        </authorList>
    </citation>
    <scope>NUCLEOTIDE SEQUENCE</scope>
    <source>
        <strain evidence="1">CHK179-5677</strain>
    </source>
</reference>
<dbReference type="PANTHER" id="PTHR40056:SF1">
    <property type="entry name" value="DUF1836 DOMAIN-CONTAINING PROTEIN"/>
    <property type="match status" value="1"/>
</dbReference>
<dbReference type="EMBL" id="DYUC01000085">
    <property type="protein sequence ID" value="HJG87053.1"/>
    <property type="molecule type" value="Genomic_DNA"/>
</dbReference>
<evidence type="ECO:0000313" key="2">
    <source>
        <dbReference type="Proteomes" id="UP000760668"/>
    </source>
</evidence>
<protein>
    <submittedName>
        <fullName evidence="1">DUF1836 domain-containing protein</fullName>
    </submittedName>
</protein>
<dbReference type="Proteomes" id="UP000760668">
    <property type="component" value="Unassembled WGS sequence"/>
</dbReference>
<comment type="caution">
    <text evidence="1">The sequence shown here is derived from an EMBL/GenBank/DDBJ whole genome shotgun (WGS) entry which is preliminary data.</text>
</comment>
<proteinExistence type="predicted"/>